<feature type="domain" description="Roadblock/LAMTOR2" evidence="1">
    <location>
        <begin position="6"/>
        <end position="96"/>
    </location>
</feature>
<gene>
    <name evidence="3" type="ORF">J1836_017495</name>
    <name evidence="2" type="ORF">J1836_13865</name>
</gene>
<name>A0A8B0SE88_9GAMM</name>
<evidence type="ECO:0000313" key="4">
    <source>
        <dbReference type="Proteomes" id="UP000664466"/>
    </source>
</evidence>
<dbReference type="AlphaFoldDB" id="A0A8B0SE88"/>
<dbReference type="SUPFAM" id="SSF103196">
    <property type="entry name" value="Roadblock/LC7 domain"/>
    <property type="match status" value="1"/>
</dbReference>
<proteinExistence type="predicted"/>
<dbReference type="Pfam" id="PF03259">
    <property type="entry name" value="Robl_LC7"/>
    <property type="match status" value="1"/>
</dbReference>
<dbReference type="PANTHER" id="PTHR36222:SF1">
    <property type="entry name" value="SERINE PROTEASE INHIBITOR RV3364C"/>
    <property type="match status" value="1"/>
</dbReference>
<dbReference type="PANTHER" id="PTHR36222">
    <property type="entry name" value="SERINE PROTEASE INHIBITOR RV3364C"/>
    <property type="match status" value="1"/>
</dbReference>
<dbReference type="SMART" id="SM00960">
    <property type="entry name" value="Robl_LC7"/>
    <property type="match status" value="1"/>
</dbReference>
<evidence type="ECO:0000313" key="3">
    <source>
        <dbReference type="EMBL" id="QTX10353.1"/>
    </source>
</evidence>
<dbReference type="Gene3D" id="3.30.450.30">
    <property type="entry name" value="Dynein light chain 2a, cytoplasmic"/>
    <property type="match status" value="1"/>
</dbReference>
<dbReference type="RefSeq" id="WP_207251722.1">
    <property type="nucleotide sequence ID" value="NZ_JAFMPM010000007.1"/>
</dbReference>
<dbReference type="InterPro" id="IPR004942">
    <property type="entry name" value="Roadblock/LAMTOR2_dom"/>
</dbReference>
<protein>
    <submittedName>
        <fullName evidence="3">Roadblock/LC7 domain-containing protein</fullName>
    </submittedName>
</protein>
<dbReference type="InterPro" id="IPR053141">
    <property type="entry name" value="Mycobact_SerProt_Inhib_Rv3364c"/>
</dbReference>
<sequence length="120" mass="12745">MHSDLLAQILADLNGTHATIEASTLISMTGLALASSLPPDVDEDRVSAISAAVLSLGKSTLRTLRYGDVEQVLITAKYGTVLITPAGEQAFIAVLVKPDARLDLITAAIQQTVVQIKEYR</sequence>
<evidence type="ECO:0000313" key="2">
    <source>
        <dbReference type="EMBL" id="MBO0613992.1"/>
    </source>
</evidence>
<dbReference type="Proteomes" id="UP000664466">
    <property type="component" value="Unassembled WGS sequence"/>
</dbReference>
<organism evidence="3">
    <name type="scientific">Thiothrix fructosivorans</name>
    <dbReference type="NCBI Taxonomy" id="111770"/>
    <lineage>
        <taxon>Bacteria</taxon>
        <taxon>Pseudomonadati</taxon>
        <taxon>Pseudomonadota</taxon>
        <taxon>Gammaproteobacteria</taxon>
        <taxon>Thiotrichales</taxon>
        <taxon>Thiotrichaceae</taxon>
        <taxon>Thiothrix</taxon>
    </lineage>
</organism>
<reference evidence="2 4" key="1">
    <citation type="submission" date="2021-03" db="EMBL/GenBank/DDBJ databases">
        <title>Draft genome and methylome analysis of Thiotrix fructosivoruns ATCC 49748.</title>
        <authorList>
            <person name="Fomenkov A."/>
            <person name="Grabovich M.Y."/>
            <person name="Roberts R.J."/>
        </authorList>
    </citation>
    <scope>NUCLEOTIDE SEQUENCE [LARGE SCALE GENOMIC DNA]</scope>
    <source>
        <strain evidence="2 4">ATCC 49748</strain>
    </source>
</reference>
<evidence type="ECO:0000259" key="1">
    <source>
        <dbReference type="SMART" id="SM00960"/>
    </source>
</evidence>
<keyword evidence="4" id="KW-1185">Reference proteome</keyword>
<dbReference type="EMBL" id="CP072748">
    <property type="protein sequence ID" value="QTX10353.1"/>
    <property type="molecule type" value="Genomic_DNA"/>
</dbReference>
<reference evidence="3" key="2">
    <citation type="submission" date="2021-04" db="EMBL/GenBank/DDBJ databases">
        <title>Complete Genome and methylome analysis of Thiothrix fructosivorans ATCC 49748.</title>
        <authorList>
            <person name="Fomenkov A."/>
            <person name="Sun L."/>
            <person name="Vincze T."/>
            <person name="Grabovich M.Y."/>
            <person name="Roberts R.J."/>
        </authorList>
    </citation>
    <scope>NUCLEOTIDE SEQUENCE</scope>
    <source>
        <strain evidence="3">ATCC 49748</strain>
    </source>
</reference>
<accession>A0A8B0SE88</accession>
<dbReference type="EMBL" id="JAFMPM010000007">
    <property type="protein sequence ID" value="MBO0613992.1"/>
    <property type="molecule type" value="Genomic_DNA"/>
</dbReference>